<name>A0A3L6Q8N7_PANMI</name>
<proteinExistence type="predicted"/>
<reference evidence="2" key="1">
    <citation type="journal article" date="2019" name="Nat. Commun.">
        <title>The genome of broomcorn millet.</title>
        <authorList>
            <person name="Zou C."/>
            <person name="Miki D."/>
            <person name="Li D."/>
            <person name="Tang Q."/>
            <person name="Xiao L."/>
            <person name="Rajput S."/>
            <person name="Deng P."/>
            <person name="Jia W."/>
            <person name="Huang R."/>
            <person name="Zhang M."/>
            <person name="Sun Y."/>
            <person name="Hu J."/>
            <person name="Fu X."/>
            <person name="Schnable P.S."/>
            <person name="Li F."/>
            <person name="Zhang H."/>
            <person name="Feng B."/>
            <person name="Zhu X."/>
            <person name="Liu R."/>
            <person name="Schnable J.C."/>
            <person name="Zhu J.-K."/>
            <person name="Zhang H."/>
        </authorList>
    </citation>
    <scope>NUCLEOTIDE SEQUENCE [LARGE SCALE GENOMIC DNA]</scope>
</reference>
<keyword evidence="2" id="KW-1185">Reference proteome</keyword>
<dbReference type="GO" id="GO:0016757">
    <property type="term" value="F:glycosyltransferase activity"/>
    <property type="evidence" value="ECO:0007669"/>
    <property type="project" value="UniProtKB-KW"/>
</dbReference>
<dbReference type="AlphaFoldDB" id="A0A3L6Q8N7"/>
<dbReference type="EMBL" id="PQIB02000013">
    <property type="protein sequence ID" value="RLM75015.1"/>
    <property type="molecule type" value="Genomic_DNA"/>
</dbReference>
<evidence type="ECO:0000313" key="1">
    <source>
        <dbReference type="EMBL" id="RLM75015.1"/>
    </source>
</evidence>
<dbReference type="Proteomes" id="UP000275267">
    <property type="component" value="Unassembled WGS sequence"/>
</dbReference>
<organism evidence="1 2">
    <name type="scientific">Panicum miliaceum</name>
    <name type="common">Proso millet</name>
    <name type="synonym">Broomcorn millet</name>
    <dbReference type="NCBI Taxonomy" id="4540"/>
    <lineage>
        <taxon>Eukaryota</taxon>
        <taxon>Viridiplantae</taxon>
        <taxon>Streptophyta</taxon>
        <taxon>Embryophyta</taxon>
        <taxon>Tracheophyta</taxon>
        <taxon>Spermatophyta</taxon>
        <taxon>Magnoliopsida</taxon>
        <taxon>Liliopsida</taxon>
        <taxon>Poales</taxon>
        <taxon>Poaceae</taxon>
        <taxon>PACMAD clade</taxon>
        <taxon>Panicoideae</taxon>
        <taxon>Panicodae</taxon>
        <taxon>Paniceae</taxon>
        <taxon>Panicinae</taxon>
        <taxon>Panicum</taxon>
        <taxon>Panicum sect. Panicum</taxon>
    </lineage>
</organism>
<gene>
    <name evidence="1" type="ORF">C2845_PM15G25540</name>
</gene>
<accession>A0A3L6Q8N7</accession>
<comment type="caution">
    <text evidence="1">The sequence shown here is derived from an EMBL/GenBank/DDBJ whole genome shotgun (WGS) entry which is preliminary data.</text>
</comment>
<evidence type="ECO:0000313" key="2">
    <source>
        <dbReference type="Proteomes" id="UP000275267"/>
    </source>
</evidence>
<sequence>MDEGSRRTTEWPPPSLVVRSPRRTVSLIRNRRPHRDWDQASTIRLRRPRPRPQSVEDVRLRRIHHRRHGRPRLRPNSVTIHPAFSQKLQGNGVNATGTVTVTRLLPPHL</sequence>
<protein>
    <submittedName>
        <fullName evidence="1">Phosphatidylinositol N-acetylglucosaminyltransferase subunit P-like</fullName>
    </submittedName>
</protein>